<gene>
    <name evidence="1" type="ordered locus">VIT_10s0003g02130</name>
</gene>
<reference evidence="2" key="1">
    <citation type="journal article" date="2007" name="Nature">
        <title>The grapevine genome sequence suggests ancestral hexaploidization in major angiosperm phyla.</title>
        <authorList>
            <consortium name="The French-Italian Public Consortium for Grapevine Genome Characterization."/>
            <person name="Jaillon O."/>
            <person name="Aury J.-M."/>
            <person name="Noel B."/>
            <person name="Policriti A."/>
            <person name="Clepet C."/>
            <person name="Casagrande A."/>
            <person name="Choisne N."/>
            <person name="Aubourg S."/>
            <person name="Vitulo N."/>
            <person name="Jubin C."/>
            <person name="Vezzi A."/>
            <person name="Legeai F."/>
            <person name="Hugueney P."/>
            <person name="Dasilva C."/>
            <person name="Horner D."/>
            <person name="Mica E."/>
            <person name="Jublot D."/>
            <person name="Poulain J."/>
            <person name="Bruyere C."/>
            <person name="Billault A."/>
            <person name="Segurens B."/>
            <person name="Gouyvenoux M."/>
            <person name="Ugarte E."/>
            <person name="Cattonaro F."/>
            <person name="Anthouard V."/>
            <person name="Vico V."/>
            <person name="Del Fabbro C."/>
            <person name="Alaux M."/>
            <person name="Di Gaspero G."/>
            <person name="Dumas V."/>
            <person name="Felice N."/>
            <person name="Paillard S."/>
            <person name="Juman I."/>
            <person name="Moroldo M."/>
            <person name="Scalabrin S."/>
            <person name="Canaguier A."/>
            <person name="Le Clainche I."/>
            <person name="Malacrida G."/>
            <person name="Durand E."/>
            <person name="Pesole G."/>
            <person name="Laucou V."/>
            <person name="Chatelet P."/>
            <person name="Merdinoglu D."/>
            <person name="Delledonne M."/>
            <person name="Pezzotti M."/>
            <person name="Lecharny A."/>
            <person name="Scarpelli C."/>
            <person name="Artiguenave F."/>
            <person name="Pe M.E."/>
            <person name="Valle G."/>
            <person name="Morgante M."/>
            <person name="Caboche M."/>
            <person name="Adam-Blondon A.-F."/>
            <person name="Weissenbach J."/>
            <person name="Quetier F."/>
            <person name="Wincker P."/>
        </authorList>
    </citation>
    <scope>NUCLEOTIDE SEQUENCE [LARGE SCALE GENOMIC DNA]</scope>
    <source>
        <strain evidence="2">cv. Pinot noir / PN40024</strain>
    </source>
</reference>
<organism evidence="1 2">
    <name type="scientific">Vitis vinifera</name>
    <name type="common">Grape</name>
    <dbReference type="NCBI Taxonomy" id="29760"/>
    <lineage>
        <taxon>Eukaryota</taxon>
        <taxon>Viridiplantae</taxon>
        <taxon>Streptophyta</taxon>
        <taxon>Embryophyta</taxon>
        <taxon>Tracheophyta</taxon>
        <taxon>Spermatophyta</taxon>
        <taxon>Magnoliopsida</taxon>
        <taxon>eudicotyledons</taxon>
        <taxon>Gunneridae</taxon>
        <taxon>Pentapetalae</taxon>
        <taxon>rosids</taxon>
        <taxon>Vitales</taxon>
        <taxon>Vitaceae</taxon>
        <taxon>Viteae</taxon>
        <taxon>Vitis</taxon>
    </lineage>
</organism>
<accession>D7TJU4</accession>
<dbReference type="EMBL" id="FN595992">
    <property type="protein sequence ID" value="CBI30766.3"/>
    <property type="molecule type" value="Genomic_DNA"/>
</dbReference>
<dbReference type="Proteomes" id="UP000009183">
    <property type="component" value="Chromosome 10"/>
</dbReference>
<dbReference type="PANTHER" id="PTHR36806">
    <property type="entry name" value="ADENINE PHOSPHORIBOSYLTRANSFERASE"/>
    <property type="match status" value="1"/>
</dbReference>
<dbReference type="InParanoid" id="D7TJU4"/>
<name>D7TJU4_VITVI</name>
<protein>
    <submittedName>
        <fullName evidence="1">Uncharacterized protein</fullName>
    </submittedName>
</protein>
<dbReference type="HOGENOM" id="CLU_2745217_0_0_1"/>
<sequence>MLGKLLQEFRQSGALREVVEKLKKEVTEGELLRDCLELVSNDWKGLIQVLNDHLSQSSSDSTSASDHTAEL</sequence>
<dbReference type="PaxDb" id="29760-VIT_10s0003g02130.t01"/>
<evidence type="ECO:0000313" key="2">
    <source>
        <dbReference type="Proteomes" id="UP000009183"/>
    </source>
</evidence>
<proteinExistence type="predicted"/>
<keyword evidence="2" id="KW-1185">Reference proteome</keyword>
<dbReference type="AlphaFoldDB" id="D7TJU4"/>
<evidence type="ECO:0000313" key="1">
    <source>
        <dbReference type="EMBL" id="CBI30766.3"/>
    </source>
</evidence>